<dbReference type="PANTHER" id="PTHR18964">
    <property type="entry name" value="ROK (REPRESSOR, ORF, KINASE) FAMILY"/>
    <property type="match status" value="1"/>
</dbReference>
<keyword evidence="4" id="KW-0808">Transferase</keyword>
<dbReference type="PROSITE" id="PS01125">
    <property type="entry name" value="ROK"/>
    <property type="match status" value="1"/>
</dbReference>
<dbReference type="EMBL" id="OBDZ01000045">
    <property type="protein sequence ID" value="SNY46792.1"/>
    <property type="molecule type" value="Genomic_DNA"/>
</dbReference>
<evidence type="ECO:0000256" key="2">
    <source>
        <dbReference type="ARBA" id="ARBA00006479"/>
    </source>
</evidence>
<dbReference type="RefSeq" id="WP_097019565.1">
    <property type="nucleotide sequence ID" value="NZ_OBDZ01000045.1"/>
</dbReference>
<evidence type="ECO:0000313" key="4">
    <source>
        <dbReference type="EMBL" id="SNY46792.1"/>
    </source>
</evidence>
<dbReference type="Gene3D" id="3.30.420.40">
    <property type="match status" value="2"/>
</dbReference>
<sequence length="392" mass="43847">MKKIEVTNSNIMGNMNLINIFQLIHKHDSISRKELAERTDYSPGTISNHVKTLIKEGYVVETDKGFSNGGRKPVYLTVNSKKAYMLCVDIEVNKVKIVIFDLKLKVVMKHTILITDKSSSSTIIRKIFTQIDEMMKDQNLNNDEILGIGIAVPGLVDKDKGVLEFAPNLGWRDINIVKIFREQYDLPIYLENEAKVATIGERDIIYPEVNNMVFASINEGIGCGIIFDKKLYKGASGNAGEFGHLIIKEDGYECHCGNKGCWETYASESYILEKIKRLSNKEILDIDEVYKEAKSGNEDFIKILKKTGENIGIGLANIVNSLSPELIVIGGNIIKIKEYISDEVIKVIKAQSLSVAYKKVDIKFSKLGDNATVYGIAKLVFDSHINLLRGGE</sequence>
<dbReference type="Gene3D" id="1.10.10.10">
    <property type="entry name" value="Winged helix-like DNA-binding domain superfamily/Winged helix DNA-binding domain"/>
    <property type="match status" value="1"/>
</dbReference>
<dbReference type="SUPFAM" id="SSF53067">
    <property type="entry name" value="Actin-like ATPase domain"/>
    <property type="match status" value="1"/>
</dbReference>
<reference evidence="5" key="1">
    <citation type="submission" date="2017-09" db="EMBL/GenBank/DDBJ databases">
        <authorList>
            <person name="Varghese N."/>
            <person name="Submissions S."/>
        </authorList>
    </citation>
    <scope>NUCLEOTIDE SEQUENCE [LARGE SCALE GENOMIC DNA]</scope>
    <source>
        <strain evidence="5">MSL47</strain>
    </source>
</reference>
<dbReference type="InterPro" id="IPR049874">
    <property type="entry name" value="ROK_cs"/>
</dbReference>
<dbReference type="Proteomes" id="UP000219573">
    <property type="component" value="Unassembled WGS sequence"/>
</dbReference>
<dbReference type="InterPro" id="IPR011991">
    <property type="entry name" value="ArsR-like_HTH"/>
</dbReference>
<keyword evidence="4" id="KW-0418">Kinase</keyword>
<dbReference type="AlphaFoldDB" id="A0A285IFR8"/>
<keyword evidence="3" id="KW-0859">Xylose metabolism</keyword>
<dbReference type="Pfam" id="PF13412">
    <property type="entry name" value="HTH_24"/>
    <property type="match status" value="1"/>
</dbReference>
<proteinExistence type="inferred from homology"/>
<dbReference type="InterPro" id="IPR036390">
    <property type="entry name" value="WH_DNA-bd_sf"/>
</dbReference>
<dbReference type="GO" id="GO:0042732">
    <property type="term" value="P:D-xylose metabolic process"/>
    <property type="evidence" value="ECO:0007669"/>
    <property type="project" value="UniProtKB-KW"/>
</dbReference>
<keyword evidence="5" id="KW-1185">Reference proteome</keyword>
<evidence type="ECO:0000256" key="3">
    <source>
        <dbReference type="ARBA" id="ARBA00022629"/>
    </source>
</evidence>
<dbReference type="SUPFAM" id="SSF46785">
    <property type="entry name" value="Winged helix' DNA-binding domain"/>
    <property type="match status" value="1"/>
</dbReference>
<evidence type="ECO:0000313" key="5">
    <source>
        <dbReference type="Proteomes" id="UP000219573"/>
    </source>
</evidence>
<gene>
    <name evidence="4" type="ORF">SAMN06265827_1458</name>
</gene>
<dbReference type="GO" id="GO:0016301">
    <property type="term" value="F:kinase activity"/>
    <property type="evidence" value="ECO:0007669"/>
    <property type="project" value="UniProtKB-KW"/>
</dbReference>
<organism evidence="4 5">
    <name type="scientific">Orenia metallireducens</name>
    <dbReference type="NCBI Taxonomy" id="1413210"/>
    <lineage>
        <taxon>Bacteria</taxon>
        <taxon>Bacillati</taxon>
        <taxon>Bacillota</taxon>
        <taxon>Clostridia</taxon>
        <taxon>Halanaerobiales</taxon>
        <taxon>Halobacteroidaceae</taxon>
        <taxon>Orenia</taxon>
    </lineage>
</organism>
<accession>A0A285IFR8</accession>
<dbReference type="CDD" id="cd24076">
    <property type="entry name" value="ASKHA_ATPase_ROK_BsXylR-like"/>
    <property type="match status" value="1"/>
</dbReference>
<comment type="similarity">
    <text evidence="2">Belongs to the ROK (NagC/XylR) family.</text>
</comment>
<comment type="function">
    <text evidence="1">Transcriptional repressor of xylose-utilizing enzymes.</text>
</comment>
<dbReference type="InterPro" id="IPR000600">
    <property type="entry name" value="ROK"/>
</dbReference>
<evidence type="ECO:0000256" key="1">
    <source>
        <dbReference type="ARBA" id="ARBA00002486"/>
    </source>
</evidence>
<protein>
    <submittedName>
        <fullName evidence="4">Sugar kinase of the NBD/HSP70 family, may contain an N-terminal HTH domain</fullName>
    </submittedName>
</protein>
<dbReference type="CDD" id="cd00090">
    <property type="entry name" value="HTH_ARSR"/>
    <property type="match status" value="1"/>
</dbReference>
<dbReference type="Pfam" id="PF00480">
    <property type="entry name" value="ROK"/>
    <property type="match status" value="1"/>
</dbReference>
<dbReference type="InterPro" id="IPR036388">
    <property type="entry name" value="WH-like_DNA-bd_sf"/>
</dbReference>
<dbReference type="PANTHER" id="PTHR18964:SF149">
    <property type="entry name" value="BIFUNCTIONAL UDP-N-ACETYLGLUCOSAMINE 2-EPIMERASE_N-ACETYLMANNOSAMINE KINASE"/>
    <property type="match status" value="1"/>
</dbReference>
<dbReference type="OrthoDB" id="9796533at2"/>
<dbReference type="InterPro" id="IPR043129">
    <property type="entry name" value="ATPase_NBD"/>
</dbReference>
<name>A0A285IFR8_9FIRM</name>
<keyword evidence="3" id="KW-0119">Carbohydrate metabolism</keyword>